<protein>
    <submittedName>
        <fullName evidence="2">Uncharacterized protein</fullName>
    </submittedName>
</protein>
<dbReference type="Proteomes" id="UP000293852">
    <property type="component" value="Unassembled WGS sequence"/>
</dbReference>
<gene>
    <name evidence="2" type="ORF">EV386_0007</name>
</gene>
<organism evidence="2 3">
    <name type="scientific">Xylanimonas ulmi</name>
    <dbReference type="NCBI Taxonomy" id="228973"/>
    <lineage>
        <taxon>Bacteria</taxon>
        <taxon>Bacillati</taxon>
        <taxon>Actinomycetota</taxon>
        <taxon>Actinomycetes</taxon>
        <taxon>Micrococcales</taxon>
        <taxon>Promicromonosporaceae</taxon>
        <taxon>Xylanimonas</taxon>
    </lineage>
</organism>
<sequence length="59" mass="6383">METMNMTTAHFELTHAPSYDVTSRPRRRDAIDPFGAKRAGLGGDRLAIALDSAPGRSPV</sequence>
<proteinExistence type="predicted"/>
<evidence type="ECO:0000313" key="3">
    <source>
        <dbReference type="Proteomes" id="UP000293852"/>
    </source>
</evidence>
<comment type="caution">
    <text evidence="2">The sequence shown here is derived from an EMBL/GenBank/DDBJ whole genome shotgun (WGS) entry which is preliminary data.</text>
</comment>
<evidence type="ECO:0000313" key="2">
    <source>
        <dbReference type="EMBL" id="RZS59776.1"/>
    </source>
</evidence>
<dbReference type="RefSeq" id="WP_130411191.1">
    <property type="nucleotide sequence ID" value="NZ_SGWX01000001.1"/>
</dbReference>
<feature type="region of interest" description="Disordered" evidence="1">
    <location>
        <begin position="17"/>
        <end position="39"/>
    </location>
</feature>
<keyword evidence="3" id="KW-1185">Reference proteome</keyword>
<dbReference type="EMBL" id="SGWX01000001">
    <property type="protein sequence ID" value="RZS59776.1"/>
    <property type="molecule type" value="Genomic_DNA"/>
</dbReference>
<accession>A0A4Q7LXN6</accession>
<reference evidence="2 3" key="1">
    <citation type="submission" date="2019-02" db="EMBL/GenBank/DDBJ databases">
        <title>Sequencing the genomes of 1000 actinobacteria strains.</title>
        <authorList>
            <person name="Klenk H.-P."/>
        </authorList>
    </citation>
    <scope>NUCLEOTIDE SEQUENCE [LARGE SCALE GENOMIC DNA]</scope>
    <source>
        <strain evidence="2 3">DSM 16932</strain>
    </source>
</reference>
<evidence type="ECO:0000256" key="1">
    <source>
        <dbReference type="SAM" id="MobiDB-lite"/>
    </source>
</evidence>
<name>A0A4Q7LXN6_9MICO</name>
<dbReference type="AlphaFoldDB" id="A0A4Q7LXN6"/>